<feature type="transmembrane region" description="Helical" evidence="7">
    <location>
        <begin position="185"/>
        <end position="206"/>
    </location>
</feature>
<dbReference type="InterPro" id="IPR058127">
    <property type="entry name" value="DedA"/>
</dbReference>
<dbReference type="OrthoDB" id="9813426at2"/>
<dbReference type="EMBL" id="FQZB01000008">
    <property type="protein sequence ID" value="SHJ45527.1"/>
    <property type="molecule type" value="Genomic_DNA"/>
</dbReference>
<dbReference type="STRING" id="1121302.SAMN02745163_02019"/>
<accession>A0A1M6JFP8</accession>
<sequence>MESARQLLDIFIHLDVHLKYITETYGALTYGILFLIIFCETGLVVTPFLPGDSLIFAAGALAGLGALDIFKLIPLLFFATFLGDNVNYHLGKFIGAKIVAKENLKLIKKEHIEKTQGFYDKYGGATVIIARFVPIVRTFAPFVAGIGKMKYIKFLSFSIVGSLLWVSLCSCTGFFFGNIPVVKNNFSLVCLAIIGISIMPAVITILKQKRASKVN</sequence>
<dbReference type="InterPro" id="IPR032816">
    <property type="entry name" value="VTT_dom"/>
</dbReference>
<reference evidence="9 10" key="1">
    <citation type="submission" date="2016-11" db="EMBL/GenBank/DDBJ databases">
        <authorList>
            <person name="Jaros S."/>
            <person name="Januszkiewicz K."/>
            <person name="Wedrychowicz H."/>
        </authorList>
    </citation>
    <scope>NUCLEOTIDE SEQUENCE [LARGE SCALE GENOMIC DNA]</scope>
    <source>
        <strain evidence="9 10">DSM 21758</strain>
    </source>
</reference>
<evidence type="ECO:0000256" key="4">
    <source>
        <dbReference type="ARBA" id="ARBA00022692"/>
    </source>
</evidence>
<evidence type="ECO:0000256" key="2">
    <source>
        <dbReference type="ARBA" id="ARBA00010792"/>
    </source>
</evidence>
<dbReference type="NCBIfam" id="NF008102">
    <property type="entry name" value="PRK10847.1"/>
    <property type="match status" value="1"/>
</dbReference>
<keyword evidence="6 7" id="KW-0472">Membrane</keyword>
<evidence type="ECO:0000313" key="9">
    <source>
        <dbReference type="EMBL" id="SHJ45527.1"/>
    </source>
</evidence>
<comment type="subcellular location">
    <subcellularLocation>
        <location evidence="1 7">Cell membrane</location>
        <topology evidence="1 7">Multi-pass membrane protein</topology>
    </subcellularLocation>
</comment>
<comment type="similarity">
    <text evidence="2 7">Belongs to the DedA family.</text>
</comment>
<dbReference type="InterPro" id="IPR032818">
    <property type="entry name" value="DedA-like"/>
</dbReference>
<name>A0A1M6JFP8_9CLOT</name>
<dbReference type="PANTHER" id="PTHR30353:SF0">
    <property type="entry name" value="TRANSMEMBRANE PROTEIN"/>
    <property type="match status" value="1"/>
</dbReference>
<feature type="transmembrane region" description="Helical" evidence="7">
    <location>
        <begin position="55"/>
        <end position="82"/>
    </location>
</feature>
<keyword evidence="5 7" id="KW-1133">Transmembrane helix</keyword>
<keyword evidence="3 7" id="KW-1003">Cell membrane</keyword>
<feature type="domain" description="VTT" evidence="8">
    <location>
        <begin position="49"/>
        <end position="172"/>
    </location>
</feature>
<feature type="transmembrane region" description="Helical" evidence="7">
    <location>
        <begin position="27"/>
        <end position="49"/>
    </location>
</feature>
<dbReference type="RefSeq" id="WP_072986634.1">
    <property type="nucleotide sequence ID" value="NZ_FQZB01000008.1"/>
</dbReference>
<evidence type="ECO:0000256" key="6">
    <source>
        <dbReference type="ARBA" id="ARBA00023136"/>
    </source>
</evidence>
<keyword evidence="10" id="KW-1185">Reference proteome</keyword>
<dbReference type="GO" id="GO:0005886">
    <property type="term" value="C:plasma membrane"/>
    <property type="evidence" value="ECO:0007669"/>
    <property type="project" value="UniProtKB-SubCell"/>
</dbReference>
<dbReference type="Pfam" id="PF09335">
    <property type="entry name" value="VTT_dom"/>
    <property type="match status" value="1"/>
</dbReference>
<dbReference type="AlphaFoldDB" id="A0A1M6JFP8"/>
<dbReference type="PANTHER" id="PTHR30353">
    <property type="entry name" value="INNER MEMBRANE PROTEIN DEDA-RELATED"/>
    <property type="match status" value="1"/>
</dbReference>
<proteinExistence type="inferred from homology"/>
<protein>
    <submittedName>
        <fullName evidence="9">Membrane-associated protein</fullName>
    </submittedName>
</protein>
<organism evidence="9 10">
    <name type="scientific">Clostridium cavendishii DSM 21758</name>
    <dbReference type="NCBI Taxonomy" id="1121302"/>
    <lineage>
        <taxon>Bacteria</taxon>
        <taxon>Bacillati</taxon>
        <taxon>Bacillota</taxon>
        <taxon>Clostridia</taxon>
        <taxon>Eubacteriales</taxon>
        <taxon>Clostridiaceae</taxon>
        <taxon>Clostridium</taxon>
    </lineage>
</organism>
<dbReference type="Proteomes" id="UP000184310">
    <property type="component" value="Unassembled WGS sequence"/>
</dbReference>
<keyword evidence="4 7" id="KW-0812">Transmembrane</keyword>
<evidence type="ECO:0000256" key="1">
    <source>
        <dbReference type="ARBA" id="ARBA00004651"/>
    </source>
</evidence>
<evidence type="ECO:0000256" key="5">
    <source>
        <dbReference type="ARBA" id="ARBA00022989"/>
    </source>
</evidence>
<evidence type="ECO:0000256" key="7">
    <source>
        <dbReference type="RuleBase" id="RU367016"/>
    </source>
</evidence>
<evidence type="ECO:0000256" key="3">
    <source>
        <dbReference type="ARBA" id="ARBA00022475"/>
    </source>
</evidence>
<evidence type="ECO:0000259" key="8">
    <source>
        <dbReference type="Pfam" id="PF09335"/>
    </source>
</evidence>
<feature type="transmembrane region" description="Helical" evidence="7">
    <location>
        <begin position="154"/>
        <end position="179"/>
    </location>
</feature>
<evidence type="ECO:0000313" key="10">
    <source>
        <dbReference type="Proteomes" id="UP000184310"/>
    </source>
</evidence>
<gene>
    <name evidence="9" type="ORF">SAMN02745163_02019</name>
</gene>